<sequence>MLPIFAMREYSASMSTMNISLPEALKSFVDQQVAGRGFGTSSEYVRELIRKDQDRQRLRGMLLEGGRSPAGSTADAAYFERLRSRARGA</sequence>
<protein>
    <submittedName>
        <fullName evidence="2">Type II toxin-antitoxin system ParD family antitoxin</fullName>
    </submittedName>
</protein>
<dbReference type="RefSeq" id="WP_289843091.1">
    <property type="nucleotide sequence ID" value="NZ_CATKSH010000001.1"/>
</dbReference>
<keyword evidence="3" id="KW-1185">Reference proteome</keyword>
<dbReference type="PANTHER" id="PTHR36582">
    <property type="entry name" value="ANTITOXIN PARD"/>
    <property type="match status" value="1"/>
</dbReference>
<dbReference type="Proteomes" id="UP001176960">
    <property type="component" value="Unassembled WGS sequence"/>
</dbReference>
<dbReference type="Gene3D" id="1.10.1220.10">
    <property type="entry name" value="Met repressor-like"/>
    <property type="match status" value="1"/>
</dbReference>
<dbReference type="SUPFAM" id="SSF47598">
    <property type="entry name" value="Ribbon-helix-helix"/>
    <property type="match status" value="1"/>
</dbReference>
<dbReference type="InterPro" id="IPR013321">
    <property type="entry name" value="Arc_rbn_hlx_hlx"/>
</dbReference>
<evidence type="ECO:0000256" key="1">
    <source>
        <dbReference type="ARBA" id="ARBA00008580"/>
    </source>
</evidence>
<dbReference type="InterPro" id="IPR022789">
    <property type="entry name" value="ParD"/>
</dbReference>
<dbReference type="PANTHER" id="PTHR36582:SF2">
    <property type="entry name" value="ANTITOXIN PARD"/>
    <property type="match status" value="1"/>
</dbReference>
<name>A0AA35V3B2_9PROT</name>
<accession>A0AA35V3B2</accession>
<comment type="caution">
    <text evidence="2">The sequence shown here is derived from an EMBL/GenBank/DDBJ whole genome shotgun (WGS) entry which is preliminary data.</text>
</comment>
<dbReference type="AlphaFoldDB" id="A0AA35V3B2"/>
<organism evidence="2 3">
    <name type="scientific">Brytella acorum</name>
    <dbReference type="NCBI Taxonomy" id="2959299"/>
    <lineage>
        <taxon>Bacteria</taxon>
        <taxon>Pseudomonadati</taxon>
        <taxon>Pseudomonadota</taxon>
        <taxon>Alphaproteobacteria</taxon>
        <taxon>Acetobacterales</taxon>
        <taxon>Acetobacteraceae</taxon>
        <taxon>Brytella</taxon>
    </lineage>
</organism>
<dbReference type="CDD" id="cd22231">
    <property type="entry name" value="RHH_NikR_HicB-like"/>
    <property type="match status" value="1"/>
</dbReference>
<evidence type="ECO:0000313" key="2">
    <source>
        <dbReference type="EMBL" id="CAI9119192.1"/>
    </source>
</evidence>
<dbReference type="GO" id="GO:0006355">
    <property type="term" value="P:regulation of DNA-templated transcription"/>
    <property type="evidence" value="ECO:0007669"/>
    <property type="project" value="InterPro"/>
</dbReference>
<dbReference type="EMBL" id="CATKSH010000001">
    <property type="protein sequence ID" value="CAI9119192.1"/>
    <property type="molecule type" value="Genomic_DNA"/>
</dbReference>
<proteinExistence type="inferred from homology"/>
<dbReference type="InterPro" id="IPR010985">
    <property type="entry name" value="Ribbon_hlx_hlx"/>
</dbReference>
<reference evidence="2" key="1">
    <citation type="submission" date="2023-03" db="EMBL/GenBank/DDBJ databases">
        <authorList>
            <person name="Cleenwerck I."/>
        </authorList>
    </citation>
    <scope>NUCLEOTIDE SEQUENCE</scope>
    <source>
        <strain evidence="2">LMG 32879</strain>
    </source>
</reference>
<evidence type="ECO:0000313" key="3">
    <source>
        <dbReference type="Proteomes" id="UP001176960"/>
    </source>
</evidence>
<gene>
    <name evidence="2" type="ORF">LMG32879_000005</name>
</gene>
<comment type="similarity">
    <text evidence="1">Belongs to the ParD antitoxin family.</text>
</comment>